<keyword evidence="2" id="KW-1185">Reference proteome</keyword>
<sequence length="92" mass="11176">MVLVLKKKLKLSDEQRKILNWLIVNQQATPYLTWKIFFMEKEKPNPDPRVFLFDNLSFPEKSEVELVLARYFSRSYRTCRVPNDFETLLYEE</sequence>
<dbReference type="RefSeq" id="WP_144163733.1">
    <property type="nucleotide sequence ID" value="NZ_CAUPKR010000003.1"/>
</dbReference>
<accession>A0ABS6GMN0</accession>
<dbReference type="Proteomes" id="UP000812672">
    <property type="component" value="Unassembled WGS sequence"/>
</dbReference>
<gene>
    <name evidence="1" type="ORF">KQ486_02605</name>
</gene>
<comment type="caution">
    <text evidence="1">The sequence shown here is derived from an EMBL/GenBank/DDBJ whole genome shotgun (WGS) entry which is preliminary data.</text>
</comment>
<name>A0ABS6GMN0_9BACI</name>
<dbReference type="EMBL" id="JAHLZF010000002">
    <property type="protein sequence ID" value="MBU6079899.1"/>
    <property type="molecule type" value="Genomic_DNA"/>
</dbReference>
<reference evidence="1 2" key="1">
    <citation type="journal article" date="2011" name="Int. J. Syst. Evol. Microbiol.">
        <title>Allobacillus halotolerans gen. nov., sp. nov. isolated from shrimp paste.</title>
        <authorList>
            <person name="Sheu S.Y."/>
            <person name="Arun A.B."/>
            <person name="Jiang S.R."/>
            <person name="Young C.C."/>
            <person name="Chen W.M."/>
        </authorList>
    </citation>
    <scope>NUCLEOTIDE SEQUENCE [LARGE SCALE GENOMIC DNA]</scope>
    <source>
        <strain evidence="1 2">LMG 24826</strain>
    </source>
</reference>
<organism evidence="1 2">
    <name type="scientific">Allobacillus halotolerans</name>
    <dbReference type="NCBI Taxonomy" id="570278"/>
    <lineage>
        <taxon>Bacteria</taxon>
        <taxon>Bacillati</taxon>
        <taxon>Bacillota</taxon>
        <taxon>Bacilli</taxon>
        <taxon>Bacillales</taxon>
        <taxon>Bacillaceae</taxon>
        <taxon>Allobacillus</taxon>
    </lineage>
</organism>
<evidence type="ECO:0000313" key="2">
    <source>
        <dbReference type="Proteomes" id="UP000812672"/>
    </source>
</evidence>
<proteinExistence type="predicted"/>
<protein>
    <submittedName>
        <fullName evidence="1">Uncharacterized protein</fullName>
    </submittedName>
</protein>
<evidence type="ECO:0000313" key="1">
    <source>
        <dbReference type="EMBL" id="MBU6079899.1"/>
    </source>
</evidence>